<reference evidence="22" key="1">
    <citation type="submission" date="2010-06" db="EMBL/GenBank/DDBJ databases">
        <title>Molecular phylogeny and functional genomics of beta-galactoside alpha2,6-sialyltransferases to explain ubiquitous expression of st6gal1 gene in Amniotes.</title>
        <authorList>
            <person name="Petit D."/>
            <person name="Mir A.M."/>
            <person name="Petit J.M."/>
            <person name="Thisse C."/>
            <person name="Delannoy P."/>
            <person name="Oriol R."/>
            <person name="Thisse B."/>
            <person name="Harduin-Lepers A."/>
        </authorList>
    </citation>
    <scope>NUCLEOTIDE SEQUENCE</scope>
    <source>
        <strain evidence="22">Pma2</strain>
    </source>
</reference>
<name>E4ZFI1_PETMA</name>
<comment type="pathway">
    <text evidence="3">Protein modification; protein glycosylation.</text>
</comment>
<protein>
    <recommendedName>
        <fullName evidence="17">Beta-galactoside alpha-2,6-sialyltransferase 1</fullName>
        <ecNumber evidence="16">2.4.3.1</ecNumber>
    </recommendedName>
    <alternativeName>
        <fullName evidence="20">CMP-N-acetylneuraminate-beta-galactosamide-alpha-2,6-sialyltransferase 1</fullName>
    </alternativeName>
    <alternativeName>
        <fullName evidence="19">ST6Gal I</fullName>
    </alternativeName>
    <alternativeName>
        <fullName evidence="18">Sialyltransferase 1</fullName>
    </alternativeName>
</protein>
<keyword evidence="9" id="KW-0735">Signal-anchor</keyword>
<dbReference type="Pfam" id="PF00777">
    <property type="entry name" value="Glyco_transf_29"/>
    <property type="match status" value="1"/>
</dbReference>
<dbReference type="InterPro" id="IPR038578">
    <property type="entry name" value="GT29-like_sf"/>
</dbReference>
<dbReference type="FunFam" id="3.90.1480.20:FF:000012">
    <property type="entry name" value="ST6 beta-galactoside alpha-2,6-sialyltransferase 1"/>
    <property type="match status" value="1"/>
</dbReference>
<accession>E4ZFI1</accession>
<gene>
    <name evidence="22" type="primary">st6gal1/2</name>
</gene>
<evidence type="ECO:0000256" key="18">
    <source>
        <dbReference type="ARBA" id="ARBA00076526"/>
    </source>
</evidence>
<dbReference type="GO" id="GO:0005576">
    <property type="term" value="C:extracellular region"/>
    <property type="evidence" value="ECO:0007669"/>
    <property type="project" value="UniProtKB-SubCell"/>
</dbReference>
<dbReference type="PANTHER" id="PTHR46059">
    <property type="entry name" value="BETA-GALACTOSIDE ALPHA-2,6-SIALYLTRANSFERASE"/>
    <property type="match status" value="1"/>
</dbReference>
<evidence type="ECO:0000256" key="4">
    <source>
        <dbReference type="ARBA" id="ARBA00006003"/>
    </source>
</evidence>
<comment type="subcellular location">
    <subcellularLocation>
        <location evidence="1">Golgi apparatus</location>
        <location evidence="1">Golgi stack membrane</location>
        <topology evidence="1">Single-pass type II membrane protein</topology>
    </subcellularLocation>
    <subcellularLocation>
        <location evidence="2">Secreted</location>
    </subcellularLocation>
</comment>
<evidence type="ECO:0000256" key="19">
    <source>
        <dbReference type="ARBA" id="ARBA00076676"/>
    </source>
</evidence>
<dbReference type="CAZy" id="GT29">
    <property type="family name" value="Glycosyltransferase Family 29"/>
</dbReference>
<evidence type="ECO:0000256" key="8">
    <source>
        <dbReference type="ARBA" id="ARBA00022692"/>
    </source>
</evidence>
<organism evidence="22">
    <name type="scientific">Petromyzon marinus</name>
    <name type="common">Sea lamprey</name>
    <dbReference type="NCBI Taxonomy" id="7757"/>
    <lineage>
        <taxon>Eukaryota</taxon>
        <taxon>Metazoa</taxon>
        <taxon>Chordata</taxon>
        <taxon>Craniata</taxon>
        <taxon>Vertebrata</taxon>
        <taxon>Cyclostomata</taxon>
        <taxon>Hyperoartia</taxon>
        <taxon>Petromyzontiformes</taxon>
        <taxon>Petromyzontidae</taxon>
        <taxon>Petromyzon</taxon>
    </lineage>
</organism>
<dbReference type="EMBL" id="FN996989">
    <property type="protein sequence ID" value="CBQ74114.1"/>
    <property type="molecule type" value="mRNA"/>
</dbReference>
<keyword evidence="8" id="KW-0812">Transmembrane</keyword>
<evidence type="ECO:0000256" key="15">
    <source>
        <dbReference type="ARBA" id="ARBA00034249"/>
    </source>
</evidence>
<evidence type="ECO:0000256" key="6">
    <source>
        <dbReference type="ARBA" id="ARBA00022676"/>
    </source>
</evidence>
<evidence type="ECO:0000256" key="9">
    <source>
        <dbReference type="ARBA" id="ARBA00022968"/>
    </source>
</evidence>
<feature type="region of interest" description="Disordered" evidence="21">
    <location>
        <begin position="1"/>
        <end position="67"/>
    </location>
</feature>
<evidence type="ECO:0000256" key="12">
    <source>
        <dbReference type="ARBA" id="ARBA00023136"/>
    </source>
</evidence>
<dbReference type="GO" id="GO:0003835">
    <property type="term" value="F:beta-galactoside alpha-2,6-sialyltransferase activity"/>
    <property type="evidence" value="ECO:0007669"/>
    <property type="project" value="UniProtKB-EC"/>
</dbReference>
<keyword evidence="14" id="KW-0325">Glycoprotein</keyword>
<keyword evidence="10" id="KW-1133">Transmembrane helix</keyword>
<feature type="compositionally biased region" description="Low complexity" evidence="21">
    <location>
        <begin position="26"/>
        <end position="38"/>
    </location>
</feature>
<evidence type="ECO:0000313" key="22">
    <source>
        <dbReference type="EMBL" id="CBQ74114.1"/>
    </source>
</evidence>
<dbReference type="PANTHER" id="PTHR46059:SF1">
    <property type="entry name" value="BETA-GALACTOSIDE ALPHA-2,6-SIALYLTRANSFERASE"/>
    <property type="match status" value="1"/>
</dbReference>
<evidence type="ECO:0000256" key="20">
    <source>
        <dbReference type="ARBA" id="ARBA00080062"/>
    </source>
</evidence>
<evidence type="ECO:0000256" key="11">
    <source>
        <dbReference type="ARBA" id="ARBA00023034"/>
    </source>
</evidence>
<dbReference type="GO" id="GO:0032580">
    <property type="term" value="C:Golgi cisterna membrane"/>
    <property type="evidence" value="ECO:0007669"/>
    <property type="project" value="UniProtKB-SubCell"/>
</dbReference>
<dbReference type="InterPro" id="IPR001675">
    <property type="entry name" value="Glyco_trans_29"/>
</dbReference>
<evidence type="ECO:0000256" key="3">
    <source>
        <dbReference type="ARBA" id="ARBA00004922"/>
    </source>
</evidence>
<dbReference type="AlphaFoldDB" id="E4ZFI1"/>
<evidence type="ECO:0000256" key="2">
    <source>
        <dbReference type="ARBA" id="ARBA00004613"/>
    </source>
</evidence>
<feature type="non-terminal residue" evidence="22">
    <location>
        <position position="1"/>
    </location>
</feature>
<comment type="catalytic activity">
    <reaction evidence="15">
        <text>a beta-D-galactoside + CMP-N-acetyl-beta-neuraminate = an N-acetyl-alpha-neuraminyl-(2-&gt;6)-beta-D-galactosyl derivative + CMP + H(+)</text>
        <dbReference type="Rhea" id="RHEA:52104"/>
        <dbReference type="ChEBI" id="CHEBI:15378"/>
        <dbReference type="ChEBI" id="CHEBI:28034"/>
        <dbReference type="ChEBI" id="CHEBI:57812"/>
        <dbReference type="ChEBI" id="CHEBI:60377"/>
        <dbReference type="ChEBI" id="CHEBI:136398"/>
        <dbReference type="EC" id="2.4.3.1"/>
    </reaction>
</comment>
<evidence type="ECO:0000256" key="13">
    <source>
        <dbReference type="ARBA" id="ARBA00023157"/>
    </source>
</evidence>
<keyword evidence="6 22" id="KW-0328">Glycosyltransferase</keyword>
<evidence type="ECO:0000256" key="7">
    <source>
        <dbReference type="ARBA" id="ARBA00022679"/>
    </source>
</evidence>
<dbReference type="EC" id="2.4.3.1" evidence="16"/>
<dbReference type="CDD" id="cd23968">
    <property type="entry name" value="GT29_ST6GAL1_2"/>
    <property type="match status" value="1"/>
</dbReference>
<comment type="similarity">
    <text evidence="4">Belongs to the glycosyltransferase 29 family.</text>
</comment>
<keyword evidence="7 22" id="KW-0808">Transferase</keyword>
<feature type="compositionally biased region" description="Low complexity" evidence="21">
    <location>
        <begin position="7"/>
        <end position="19"/>
    </location>
</feature>
<keyword evidence="12" id="KW-0472">Membrane</keyword>
<evidence type="ECO:0000256" key="10">
    <source>
        <dbReference type="ARBA" id="ARBA00022989"/>
    </source>
</evidence>
<dbReference type="GO" id="GO:0097503">
    <property type="term" value="P:sialylation"/>
    <property type="evidence" value="ECO:0007669"/>
    <property type="project" value="TreeGrafter"/>
</dbReference>
<keyword evidence="13" id="KW-1015">Disulfide bond</keyword>
<sequence length="388" mass="43278">GERVWARPRPQQPRTPATPSETSDNPAAPTAVRAAARAAARRVAARGPRGGRVGRRARARGQLSPRLQRAREKYIEQNKHGVRYAGAAGRPPSTGPLSAAGRRDLLCLVAERVTALRSTLTLGGSEPPFSAMGAWREALDAGGLERAVSGGRSLERCAVVSSAGAMLGSGLGREIDAHDAVLRFNAAPTEHFEKDVGTKTTIRLVNSQILARPQNNFSRSTLYRDVTLLVWDPAPYSLNLTQWFHDPDYNFFPAFLRRRQRHPTQPAFVLHPAYLWRIWELLQDSASEHIQPNPPSSGFLGVVLMMWLCDEVNVYEFLPSRRRTDLCHYHEDYTDRACTEGAYHPLLYEKNFVKRLSTSSDHDLFWAGRATLPGLRRAMESCPPRARQ</sequence>
<evidence type="ECO:0000256" key="17">
    <source>
        <dbReference type="ARBA" id="ARBA00069321"/>
    </source>
</evidence>
<evidence type="ECO:0000256" key="5">
    <source>
        <dbReference type="ARBA" id="ARBA00022525"/>
    </source>
</evidence>
<keyword evidence="11" id="KW-0333">Golgi apparatus</keyword>
<dbReference type="Gene3D" id="3.90.1480.20">
    <property type="entry name" value="Glycosyl transferase family 29"/>
    <property type="match status" value="1"/>
</dbReference>
<keyword evidence="5" id="KW-0964">Secreted</keyword>
<evidence type="ECO:0000256" key="14">
    <source>
        <dbReference type="ARBA" id="ARBA00023180"/>
    </source>
</evidence>
<proteinExistence type="evidence at transcript level"/>
<evidence type="ECO:0000256" key="21">
    <source>
        <dbReference type="SAM" id="MobiDB-lite"/>
    </source>
</evidence>
<evidence type="ECO:0000256" key="1">
    <source>
        <dbReference type="ARBA" id="ARBA00004447"/>
    </source>
</evidence>
<evidence type="ECO:0000256" key="16">
    <source>
        <dbReference type="ARBA" id="ARBA00034329"/>
    </source>
</evidence>